<dbReference type="InterPro" id="IPR003593">
    <property type="entry name" value="AAA+_ATPase"/>
</dbReference>
<dbReference type="Proteomes" id="UP000178432">
    <property type="component" value="Unassembled WGS sequence"/>
</dbReference>
<proteinExistence type="predicted"/>
<protein>
    <recommendedName>
        <fullName evidence="13">ABC transporter ATP-binding protein</fullName>
    </recommendedName>
</protein>
<dbReference type="InterPro" id="IPR011527">
    <property type="entry name" value="ABC1_TM_dom"/>
</dbReference>
<dbReference type="InterPro" id="IPR003439">
    <property type="entry name" value="ABC_transporter-like_ATP-bd"/>
</dbReference>
<evidence type="ECO:0000256" key="4">
    <source>
        <dbReference type="ARBA" id="ARBA00022741"/>
    </source>
</evidence>
<comment type="caution">
    <text evidence="11">The sequence shown here is derived from an EMBL/GenBank/DDBJ whole genome shotgun (WGS) entry which is preliminary data.</text>
</comment>
<dbReference type="SUPFAM" id="SSF52540">
    <property type="entry name" value="P-loop containing nucleoside triphosphate hydrolases"/>
    <property type="match status" value="1"/>
</dbReference>
<dbReference type="GO" id="GO:0005524">
    <property type="term" value="F:ATP binding"/>
    <property type="evidence" value="ECO:0007669"/>
    <property type="project" value="UniProtKB-KW"/>
</dbReference>
<dbReference type="Gene3D" id="1.20.1560.10">
    <property type="entry name" value="ABC transporter type 1, transmembrane domain"/>
    <property type="match status" value="1"/>
</dbReference>
<evidence type="ECO:0000256" key="2">
    <source>
        <dbReference type="ARBA" id="ARBA00022448"/>
    </source>
</evidence>
<reference evidence="11 12" key="1">
    <citation type="journal article" date="2016" name="Nat. Commun.">
        <title>Thousands of microbial genomes shed light on interconnected biogeochemical processes in an aquifer system.</title>
        <authorList>
            <person name="Anantharaman K."/>
            <person name="Brown C.T."/>
            <person name="Hug L.A."/>
            <person name="Sharon I."/>
            <person name="Castelle C.J."/>
            <person name="Probst A.J."/>
            <person name="Thomas B.C."/>
            <person name="Singh A."/>
            <person name="Wilkins M.J."/>
            <person name="Karaoz U."/>
            <person name="Brodie E.L."/>
            <person name="Williams K.H."/>
            <person name="Hubbard S.S."/>
            <person name="Banfield J.F."/>
        </authorList>
    </citation>
    <scope>NUCLEOTIDE SEQUENCE [LARGE SCALE GENOMIC DNA]</scope>
</reference>
<dbReference type="Pfam" id="PF00664">
    <property type="entry name" value="ABC_membrane"/>
    <property type="match status" value="1"/>
</dbReference>
<evidence type="ECO:0000256" key="8">
    <source>
        <dbReference type="SAM" id="Phobius"/>
    </source>
</evidence>
<evidence type="ECO:0000256" key="5">
    <source>
        <dbReference type="ARBA" id="ARBA00022840"/>
    </source>
</evidence>
<dbReference type="Gene3D" id="3.40.50.300">
    <property type="entry name" value="P-loop containing nucleotide triphosphate hydrolases"/>
    <property type="match status" value="1"/>
</dbReference>
<sequence length="561" mass="63472">MVLGIIGASVFGVIIPLYFKIFFDILTGGRPADLIIKELIGVLIIIAGLEMLSWLCWRLATFIANHFQSRVMTDLSNDAFAYLHRHSFTFFSNNFVGSLVKKVKWFSKSFETIADRFCWSILPLAVNIVMIGIVLFYRNLWLGAGIIGWVAVFLLINWLFTRYKLKYDILRSEAETKTTGFLADTITNNITVKLFNGYRREVGGFAGVNEELRRLRKFTWDLDTVFEAVQSFFMVFLEIAVLFLAINLWQKNLLTVGDFVLIQVYLLNIFHRVWDFGRVVRHIYEALADAEEMTVIFKQPHEIADIPGAKRLQVKNGAIEFKNIDFYYHQTRKVLKNFNLAIAPQEHLALIGPSGAGKTTIVKLILRMHEITAGEILIDGQNISQVTQESLWQNISLVPQDPILFHRTLKENIRYGRPGAAEKEVIAAAKAAHCHEFITKSVDGYQTYVGERGIKLSGGERQRVAIARAILRNAPILVLDEATSSLDSASELLIQDGLAKLMAGKTVIVIAHRLSTIRKMDRIIVIDKAGIIEAGSHQALLEKNSGLYRRLWRLQAGGFIK</sequence>
<dbReference type="EMBL" id="MHIF01000029">
    <property type="protein sequence ID" value="OGY47700.1"/>
    <property type="molecule type" value="Genomic_DNA"/>
</dbReference>
<dbReference type="SUPFAM" id="SSF90123">
    <property type="entry name" value="ABC transporter transmembrane region"/>
    <property type="match status" value="1"/>
</dbReference>
<keyword evidence="5" id="KW-0067">ATP-binding</keyword>
<keyword evidence="2" id="KW-0813">Transport</keyword>
<dbReference type="GO" id="GO:0005886">
    <property type="term" value="C:plasma membrane"/>
    <property type="evidence" value="ECO:0007669"/>
    <property type="project" value="UniProtKB-SubCell"/>
</dbReference>
<organism evidence="11 12">
    <name type="scientific">Candidatus Buchananbacteria bacterium RIFCSPHIGHO2_01_FULL_46_12</name>
    <dbReference type="NCBI Taxonomy" id="1797536"/>
    <lineage>
        <taxon>Bacteria</taxon>
        <taxon>Candidatus Buchananiibacteriota</taxon>
    </lineage>
</organism>
<evidence type="ECO:0000256" key="1">
    <source>
        <dbReference type="ARBA" id="ARBA00004651"/>
    </source>
</evidence>
<keyword evidence="6 8" id="KW-1133">Transmembrane helix</keyword>
<dbReference type="PANTHER" id="PTHR43394:SF1">
    <property type="entry name" value="ATP-BINDING CASSETTE SUB-FAMILY B MEMBER 10, MITOCHONDRIAL"/>
    <property type="match status" value="1"/>
</dbReference>
<evidence type="ECO:0000259" key="10">
    <source>
        <dbReference type="PROSITE" id="PS50929"/>
    </source>
</evidence>
<dbReference type="PANTHER" id="PTHR43394">
    <property type="entry name" value="ATP-DEPENDENT PERMEASE MDL1, MITOCHONDRIAL"/>
    <property type="match status" value="1"/>
</dbReference>
<dbReference type="SMART" id="SM00382">
    <property type="entry name" value="AAA"/>
    <property type="match status" value="1"/>
</dbReference>
<dbReference type="InterPro" id="IPR039421">
    <property type="entry name" value="Type_1_exporter"/>
</dbReference>
<keyword evidence="3 8" id="KW-0812">Transmembrane</keyword>
<dbReference type="GO" id="GO:0015421">
    <property type="term" value="F:ABC-type oligopeptide transporter activity"/>
    <property type="evidence" value="ECO:0007669"/>
    <property type="project" value="TreeGrafter"/>
</dbReference>
<dbReference type="PROSITE" id="PS50929">
    <property type="entry name" value="ABC_TM1F"/>
    <property type="match status" value="1"/>
</dbReference>
<dbReference type="AlphaFoldDB" id="A0A1G1Y7I5"/>
<dbReference type="InterPro" id="IPR017871">
    <property type="entry name" value="ABC_transporter-like_CS"/>
</dbReference>
<dbReference type="Pfam" id="PF00005">
    <property type="entry name" value="ABC_tran"/>
    <property type="match status" value="1"/>
</dbReference>
<feature type="domain" description="ABC transporter" evidence="9">
    <location>
        <begin position="319"/>
        <end position="553"/>
    </location>
</feature>
<dbReference type="FunFam" id="3.40.50.300:FF:000287">
    <property type="entry name" value="Multidrug ABC transporter ATP-binding protein"/>
    <property type="match status" value="1"/>
</dbReference>
<evidence type="ECO:0000256" key="7">
    <source>
        <dbReference type="ARBA" id="ARBA00023136"/>
    </source>
</evidence>
<evidence type="ECO:0000256" key="3">
    <source>
        <dbReference type="ARBA" id="ARBA00022692"/>
    </source>
</evidence>
<accession>A0A1G1Y7I5</accession>
<comment type="subcellular location">
    <subcellularLocation>
        <location evidence="1">Cell membrane</location>
        <topology evidence="1">Multi-pass membrane protein</topology>
    </subcellularLocation>
</comment>
<feature type="transmembrane region" description="Helical" evidence="8">
    <location>
        <begin position="224"/>
        <end position="246"/>
    </location>
</feature>
<feature type="transmembrane region" description="Helical" evidence="8">
    <location>
        <begin position="117"/>
        <end position="137"/>
    </location>
</feature>
<evidence type="ECO:0008006" key="13">
    <source>
        <dbReference type="Google" id="ProtNLM"/>
    </source>
</evidence>
<keyword evidence="7 8" id="KW-0472">Membrane</keyword>
<feature type="domain" description="ABC transmembrane type-1" evidence="10">
    <location>
        <begin position="1"/>
        <end position="285"/>
    </location>
</feature>
<dbReference type="InterPro" id="IPR027417">
    <property type="entry name" value="P-loop_NTPase"/>
</dbReference>
<evidence type="ECO:0000259" key="9">
    <source>
        <dbReference type="PROSITE" id="PS50893"/>
    </source>
</evidence>
<keyword evidence="4" id="KW-0547">Nucleotide-binding</keyword>
<dbReference type="PROSITE" id="PS00211">
    <property type="entry name" value="ABC_TRANSPORTER_1"/>
    <property type="match status" value="1"/>
</dbReference>
<evidence type="ECO:0000313" key="11">
    <source>
        <dbReference type="EMBL" id="OGY47700.1"/>
    </source>
</evidence>
<feature type="transmembrane region" description="Helical" evidence="8">
    <location>
        <begin position="143"/>
        <end position="161"/>
    </location>
</feature>
<dbReference type="InterPro" id="IPR036640">
    <property type="entry name" value="ABC1_TM_sf"/>
</dbReference>
<evidence type="ECO:0000256" key="6">
    <source>
        <dbReference type="ARBA" id="ARBA00022989"/>
    </source>
</evidence>
<dbReference type="PROSITE" id="PS50893">
    <property type="entry name" value="ABC_TRANSPORTER_2"/>
    <property type="match status" value="1"/>
</dbReference>
<name>A0A1G1Y7I5_9BACT</name>
<evidence type="ECO:0000313" key="12">
    <source>
        <dbReference type="Proteomes" id="UP000178432"/>
    </source>
</evidence>
<gene>
    <name evidence="11" type="ORF">A2663_03600</name>
</gene>
<dbReference type="GO" id="GO:0016887">
    <property type="term" value="F:ATP hydrolysis activity"/>
    <property type="evidence" value="ECO:0007669"/>
    <property type="project" value="InterPro"/>
</dbReference>
<feature type="transmembrane region" description="Helical" evidence="8">
    <location>
        <begin position="6"/>
        <end position="27"/>
    </location>
</feature>
<feature type="transmembrane region" description="Helical" evidence="8">
    <location>
        <begin position="39"/>
        <end position="60"/>
    </location>
</feature>